<name>A0A074Z141_OPIVI</name>
<keyword evidence="3" id="KW-1185">Reference proteome</keyword>
<dbReference type="CTD" id="20326131"/>
<evidence type="ECO:0000256" key="1">
    <source>
        <dbReference type="SAM" id="MobiDB-lite"/>
    </source>
</evidence>
<sequence length="141" mass="16197">MHITVNSLEFSLQHTVWHTLEHYFIGVKCAFDYWRVRRPQSSQTPETQLNEIIPSTKPVPPPQEYYGHDPYYNHDDCGPKVKIIQQIPGEPPSNYSDEEQEADDPKCIQRSGASGSLHPTTIDPESKPTSIITRRLPNRRS</sequence>
<feature type="region of interest" description="Disordered" evidence="1">
    <location>
        <begin position="40"/>
        <end position="71"/>
    </location>
</feature>
<dbReference type="AlphaFoldDB" id="A0A074Z141"/>
<accession>A0A074Z141</accession>
<reference evidence="2 3" key="1">
    <citation type="submission" date="2013-11" db="EMBL/GenBank/DDBJ databases">
        <title>Opisthorchis viverrini - life in the bile duct.</title>
        <authorList>
            <person name="Young N.D."/>
            <person name="Nagarajan N."/>
            <person name="Lin S.J."/>
            <person name="Korhonen P.K."/>
            <person name="Jex A.R."/>
            <person name="Hall R.S."/>
            <person name="Safavi-Hemami H."/>
            <person name="Kaewkong W."/>
            <person name="Bertrand D."/>
            <person name="Gao S."/>
            <person name="Seet Q."/>
            <person name="Wongkham S."/>
            <person name="Teh B.T."/>
            <person name="Wongkham C."/>
            <person name="Intapan P.M."/>
            <person name="Maleewong W."/>
            <person name="Yang X."/>
            <person name="Hu M."/>
            <person name="Wang Z."/>
            <person name="Hofmann A."/>
            <person name="Sternberg P.W."/>
            <person name="Tan P."/>
            <person name="Wang J."/>
            <person name="Gasser R.B."/>
        </authorList>
    </citation>
    <scope>NUCLEOTIDE SEQUENCE [LARGE SCALE GENOMIC DNA]</scope>
</reference>
<evidence type="ECO:0000313" key="3">
    <source>
        <dbReference type="Proteomes" id="UP000054324"/>
    </source>
</evidence>
<evidence type="ECO:0000313" key="2">
    <source>
        <dbReference type="EMBL" id="KER19182.1"/>
    </source>
</evidence>
<dbReference type="RefSeq" id="XP_009177076.1">
    <property type="nucleotide sequence ID" value="XM_009178812.1"/>
</dbReference>
<organism evidence="2 3">
    <name type="scientific">Opisthorchis viverrini</name>
    <name type="common">Southeast Asian liver fluke</name>
    <dbReference type="NCBI Taxonomy" id="6198"/>
    <lineage>
        <taxon>Eukaryota</taxon>
        <taxon>Metazoa</taxon>
        <taxon>Spiralia</taxon>
        <taxon>Lophotrochozoa</taxon>
        <taxon>Platyhelminthes</taxon>
        <taxon>Trematoda</taxon>
        <taxon>Digenea</taxon>
        <taxon>Opisthorchiida</taxon>
        <taxon>Opisthorchiata</taxon>
        <taxon>Opisthorchiidae</taxon>
        <taxon>Opisthorchis</taxon>
    </lineage>
</organism>
<gene>
    <name evidence="2" type="ORF">T265_11963</name>
</gene>
<protein>
    <submittedName>
        <fullName evidence="2">Uncharacterized protein</fullName>
    </submittedName>
</protein>
<dbReference type="Proteomes" id="UP000054324">
    <property type="component" value="Unassembled WGS sequence"/>
</dbReference>
<feature type="region of interest" description="Disordered" evidence="1">
    <location>
        <begin position="84"/>
        <end position="141"/>
    </location>
</feature>
<proteinExistence type="predicted"/>
<dbReference type="GeneID" id="20326131"/>
<dbReference type="KEGG" id="ovi:T265_11963"/>
<dbReference type="EMBL" id="KL597299">
    <property type="protein sequence ID" value="KER19182.1"/>
    <property type="molecule type" value="Genomic_DNA"/>
</dbReference>
<feature type="compositionally biased region" description="Polar residues" evidence="1">
    <location>
        <begin position="40"/>
        <end position="50"/>
    </location>
</feature>